<feature type="non-terminal residue" evidence="4">
    <location>
        <position position="905"/>
    </location>
</feature>
<dbReference type="SUPFAM" id="SSF56801">
    <property type="entry name" value="Acetyl-CoA synthetase-like"/>
    <property type="match status" value="1"/>
</dbReference>
<evidence type="ECO:0000256" key="2">
    <source>
        <dbReference type="ARBA" id="ARBA00022553"/>
    </source>
</evidence>
<dbReference type="Gene3D" id="1.10.1200.10">
    <property type="entry name" value="ACP-like"/>
    <property type="match status" value="1"/>
</dbReference>
<dbReference type="Pfam" id="PF00550">
    <property type="entry name" value="PP-binding"/>
    <property type="match status" value="1"/>
</dbReference>
<dbReference type="InterPro" id="IPR009081">
    <property type="entry name" value="PP-bd_ACP"/>
</dbReference>
<dbReference type="SUPFAM" id="SSF47336">
    <property type="entry name" value="ACP-like"/>
    <property type="match status" value="1"/>
</dbReference>
<sequence>MSLNDPIALNARKQALKAFVHQQPAPEYRDCPFFASTRQTSGPQSLVSQSLPLPPDLNARIFSMASASVLHRQALFSACIKYLAYLHCRKSEGLLGWDLAGQLLPAPWRFTDAELAQPVKRLFGAELAYWKQAAELTAGLPPAAQSELTPLPQVWVAYSETEAPSAAPQHEDGVLGISIQASSKASVVTLHFAAGLLAPAVAERLLARFSTLLGNMVFEPNANLGALAWIPSAERAQIAEWSAPVPAQPLQYQNLAQAITVALRDRPTATFLECADQPVSFAELARYSDHLLHGGDWPQWPDLGDCLLIVGPKGIETTLAALVCMRIGKPFCLQPDNVPPAQLASVLAVHQTRLVLLAAGSGHLSTLFESHGCRVLRLPMLDEVREAGAVASALRADWLQHGLAMLPDAALCVVMTSGSEGTPKGCVATQKALINLTQEKQRVYGAGHWRVASVANHAFDYFVLECVEAMMLDITLVLVPEQARIDAEKTVCFLKERQIDQLFTTTVLAEDIMAQGPIPGLRQLFFGGESLRRFQKHNYALFNVYGPSETGVLTSYAAIHHNAQPITIGRPFGGYQCAIVLPGTFEPCPIGVAGELLIGGVGVGLGYFNRPDLTEQAFIQVDAASLQGRFYRSGDLACWTADGELQILGRRDRQLKVNGFRVELDAIERLLRALPGVEQAAVIGLTDQQGHARLGALIVATDANLTEPALRAALAEQVPAYMIPGQIALLPALPLSRNGKLDRRQLPALLKQAAQQQDVPPQGATQLWLAGCWARHLELDADHLSADRSFFALGGHSLRAARMLAEVEQAFGQAVSLLEFFRHDTIAGLAQLIDAETGKRPVAAGESFTRFLDSLPAEVATVGPLSAQEARLYAQYRLYPDSLAYLLEMDFPLPAGIGAEAVAAA</sequence>
<dbReference type="InterPro" id="IPR036736">
    <property type="entry name" value="ACP-like_sf"/>
</dbReference>
<dbReference type="PROSITE" id="PS50075">
    <property type="entry name" value="CARRIER"/>
    <property type="match status" value="1"/>
</dbReference>
<keyword evidence="2" id="KW-0597">Phosphoprotein</keyword>
<dbReference type="PROSITE" id="PS00012">
    <property type="entry name" value="PHOSPHOPANTETHEINE"/>
    <property type="match status" value="1"/>
</dbReference>
<evidence type="ECO:0000259" key="3">
    <source>
        <dbReference type="PROSITE" id="PS50075"/>
    </source>
</evidence>
<dbReference type="InterPro" id="IPR020806">
    <property type="entry name" value="PKS_PP-bd"/>
</dbReference>
<dbReference type="Pfam" id="PF00501">
    <property type="entry name" value="AMP-binding"/>
    <property type="match status" value="1"/>
</dbReference>
<proteinExistence type="predicted"/>
<name>A0ABT7DTU7_9NEIS</name>
<dbReference type="RefSeq" id="WP_284099764.1">
    <property type="nucleotide sequence ID" value="NZ_JARRAF010000004.1"/>
</dbReference>
<reference evidence="4" key="1">
    <citation type="submission" date="2023-03" db="EMBL/GenBank/DDBJ databases">
        <title>Chitinimonas shenzhenensis gen. nov., sp. nov., a novel member of family Burkholderiaceae isolated from activated sludge collected in Shen Zhen, China.</title>
        <authorList>
            <person name="Wang X."/>
        </authorList>
    </citation>
    <scope>NUCLEOTIDE SEQUENCE</scope>
    <source>
        <strain evidence="4">DQS-5</strain>
    </source>
</reference>
<dbReference type="SMART" id="SM00823">
    <property type="entry name" value="PKS_PP"/>
    <property type="match status" value="1"/>
</dbReference>
<dbReference type="Gene3D" id="3.40.50.12780">
    <property type="entry name" value="N-terminal domain of ligase-like"/>
    <property type="match status" value="1"/>
</dbReference>
<dbReference type="PANTHER" id="PTHR45527">
    <property type="entry name" value="NONRIBOSOMAL PEPTIDE SYNTHETASE"/>
    <property type="match status" value="1"/>
</dbReference>
<protein>
    <submittedName>
        <fullName evidence="4">AMP-binding protein</fullName>
    </submittedName>
</protein>
<dbReference type="PANTHER" id="PTHR45527:SF1">
    <property type="entry name" value="FATTY ACID SYNTHASE"/>
    <property type="match status" value="1"/>
</dbReference>
<dbReference type="InterPro" id="IPR020845">
    <property type="entry name" value="AMP-binding_CS"/>
</dbReference>
<dbReference type="InterPro" id="IPR045851">
    <property type="entry name" value="AMP-bd_C_sf"/>
</dbReference>
<dbReference type="InterPro" id="IPR042099">
    <property type="entry name" value="ANL_N_sf"/>
</dbReference>
<dbReference type="SUPFAM" id="SSF52777">
    <property type="entry name" value="CoA-dependent acyltransferases"/>
    <property type="match status" value="1"/>
</dbReference>
<evidence type="ECO:0000256" key="1">
    <source>
        <dbReference type="ARBA" id="ARBA00022450"/>
    </source>
</evidence>
<feature type="domain" description="Carrier" evidence="3">
    <location>
        <begin position="760"/>
        <end position="837"/>
    </location>
</feature>
<organism evidence="4 5">
    <name type="scientific">Parachitinimonas caeni</name>
    <dbReference type="NCBI Taxonomy" id="3031301"/>
    <lineage>
        <taxon>Bacteria</taxon>
        <taxon>Pseudomonadati</taxon>
        <taxon>Pseudomonadota</taxon>
        <taxon>Betaproteobacteria</taxon>
        <taxon>Neisseriales</taxon>
        <taxon>Chitinibacteraceae</taxon>
        <taxon>Parachitinimonas</taxon>
    </lineage>
</organism>
<keyword evidence="1" id="KW-0596">Phosphopantetheine</keyword>
<dbReference type="Gene3D" id="3.30.300.30">
    <property type="match status" value="1"/>
</dbReference>
<dbReference type="PROSITE" id="PS00455">
    <property type="entry name" value="AMP_BINDING"/>
    <property type="match status" value="1"/>
</dbReference>
<gene>
    <name evidence="4" type="ORF">PZA18_05350</name>
</gene>
<evidence type="ECO:0000313" key="5">
    <source>
        <dbReference type="Proteomes" id="UP001172778"/>
    </source>
</evidence>
<accession>A0ABT7DTU7</accession>
<dbReference type="Proteomes" id="UP001172778">
    <property type="component" value="Unassembled WGS sequence"/>
</dbReference>
<dbReference type="Pfam" id="PF13193">
    <property type="entry name" value="AMP-binding_C"/>
    <property type="match status" value="1"/>
</dbReference>
<evidence type="ECO:0000313" key="4">
    <source>
        <dbReference type="EMBL" id="MDK2123472.1"/>
    </source>
</evidence>
<dbReference type="InterPro" id="IPR025110">
    <property type="entry name" value="AMP-bd_C"/>
</dbReference>
<keyword evidence="5" id="KW-1185">Reference proteome</keyword>
<dbReference type="Gene3D" id="3.30.559.30">
    <property type="entry name" value="Nonribosomal peptide synthetase, condensation domain"/>
    <property type="match status" value="1"/>
</dbReference>
<dbReference type="EMBL" id="JARRAF010000004">
    <property type="protein sequence ID" value="MDK2123472.1"/>
    <property type="molecule type" value="Genomic_DNA"/>
</dbReference>
<dbReference type="InterPro" id="IPR000873">
    <property type="entry name" value="AMP-dep_synth/lig_dom"/>
</dbReference>
<dbReference type="InterPro" id="IPR006162">
    <property type="entry name" value="Ppantetheine_attach_site"/>
</dbReference>
<comment type="caution">
    <text evidence="4">The sequence shown here is derived from an EMBL/GenBank/DDBJ whole genome shotgun (WGS) entry which is preliminary data.</text>
</comment>